<protein>
    <submittedName>
        <fullName evidence="2">Distal tail protein</fullName>
    </submittedName>
</protein>
<sequence>MYSFTDTIEASQGATLPSEALKINGEYIENQITGYRTLYVSGRESLAPELTMIESGSRDGSVLNYKRYPVRTITVGYQLLTASAENFREAYNVLMDILSVEDSELIFADEPDKYFTGTFTSMSDIDPGRNCVTGEIEFTCLDPFKYSVEEYEVEPASDGDYFAVQYNGNYKSYPTFEVDFYNDESGEENNNGRCGYVAFFDDEEHVLQFGNPDELSEEQVEIVESETNTYSVPTTKVLLNHSFKKSNSWNGVKSKYIVNKGTVYKSSVQTGTIGAVHSYNTTAEDTYYLAATGFGTGNGFHGPTVTYTLSEAATDFELSYAQKMCIDSSKDGKRQCGAFQMILSDASGNIIAGVDIYKASDGTKGRYRMIVDGKVQKEAEIDLSLNNKFFGQNRVADKKKKITEIKTVKSSSITKKGAVMSFNLGGIKQSFTFNSIKTKAVKKITIMVSEKANKPALKYNGLYYAKIVKNYSKQVTETIDKIVTEYHDVQNKFNANDVFVVDSSAASAKLNELDRPDLGALGNDWEDLYLQKGMNQIGFSYSDWVESDYAPKFKLRYREVFL</sequence>
<dbReference type="InterPro" id="IPR006520">
    <property type="entry name" value="Dit_BPSPP_N"/>
</dbReference>
<evidence type="ECO:0000313" key="2">
    <source>
        <dbReference type="EMBL" id="DAE11064.1"/>
    </source>
</evidence>
<dbReference type="InterPro" id="IPR008841">
    <property type="entry name" value="Siphovirus-type_tail_N"/>
</dbReference>
<reference evidence="2" key="1">
    <citation type="journal article" date="2021" name="Proc. Natl. Acad. Sci. U.S.A.">
        <title>A Catalog of Tens of Thousands of Viruses from Human Metagenomes Reveals Hidden Associations with Chronic Diseases.</title>
        <authorList>
            <person name="Tisza M.J."/>
            <person name="Buck C.B."/>
        </authorList>
    </citation>
    <scope>NUCLEOTIDE SEQUENCE</scope>
    <source>
        <strain evidence="2">CtzwE5</strain>
    </source>
</reference>
<dbReference type="Pfam" id="PF05709">
    <property type="entry name" value="Sipho_tail"/>
    <property type="match status" value="1"/>
</dbReference>
<feature type="domain" description="Siphovirus-type tail component RIFT-related" evidence="1">
    <location>
        <begin position="51"/>
        <end position="140"/>
    </location>
</feature>
<organism evidence="2">
    <name type="scientific">Myoviridae sp. ctzwE5</name>
    <dbReference type="NCBI Taxonomy" id="2825214"/>
    <lineage>
        <taxon>Viruses</taxon>
        <taxon>Duplodnaviria</taxon>
        <taxon>Heunggongvirae</taxon>
        <taxon>Uroviricota</taxon>
        <taxon>Caudoviricetes</taxon>
    </lineage>
</organism>
<dbReference type="NCBIfam" id="TIGR01633">
    <property type="entry name" value="phi3626_gp14_N"/>
    <property type="match status" value="1"/>
</dbReference>
<proteinExistence type="predicted"/>
<dbReference type="Gene3D" id="2.40.30.200">
    <property type="match status" value="1"/>
</dbReference>
<accession>A0A8S5PWE1</accession>
<name>A0A8S5PWE1_9CAUD</name>
<evidence type="ECO:0000259" key="1">
    <source>
        <dbReference type="Pfam" id="PF05709"/>
    </source>
</evidence>
<dbReference type="EMBL" id="BK015525">
    <property type="protein sequence ID" value="DAE11064.1"/>
    <property type="molecule type" value="Genomic_DNA"/>
</dbReference>